<accession>S8BPA2</accession>
<keyword evidence="2" id="KW-1185">Reference proteome</keyword>
<organism evidence="1 2">
    <name type="scientific">Dactylellina haptotyla (strain CBS 200.50)</name>
    <name type="common">Nematode-trapping fungus</name>
    <name type="synonym">Monacrosporium haptotylum</name>
    <dbReference type="NCBI Taxonomy" id="1284197"/>
    <lineage>
        <taxon>Eukaryota</taxon>
        <taxon>Fungi</taxon>
        <taxon>Dikarya</taxon>
        <taxon>Ascomycota</taxon>
        <taxon>Pezizomycotina</taxon>
        <taxon>Orbiliomycetes</taxon>
        <taxon>Orbiliales</taxon>
        <taxon>Orbiliaceae</taxon>
        <taxon>Dactylellina</taxon>
    </lineage>
</organism>
<dbReference type="AlphaFoldDB" id="S8BPA2"/>
<comment type="caution">
    <text evidence="1">The sequence shown here is derived from an EMBL/GenBank/DDBJ whole genome shotgun (WGS) entry which is preliminary data.</text>
</comment>
<dbReference type="OMA" id="ACCELEF"/>
<sequence length="420" mass="49086">MPVLLDLPVEILDDILKEAISDELELYLYDPERSATVLNAGQIALTCRIFYESIRRHLYACCELEFERQGDIQRTFLRREERLKIYKDYGYWVRILVIHCKASYGDIMDDDNTTISRHIHDLLPHFSSLRVANFYKAQEMLVIPFTEGIKIVVTECLGLKELFICFRHYEHQGLLTFRDYEISEVDPSHPHARLEALSISFEPYGTSNEHMTKNLVGIFAKILTPATKTVTRFAIHNWEISSRYWFILKDSLPTYEETRSDRLWPLPAMTTLIVKEKLQCNIALDKWFSIDPKKVTDLKIIVFMGSLYPYFEGTYSKRISEWVGIFPNVEFVDIQDDLPENRDTINHQDIISAIERFSSSVKKVRTTVSTTEEITQKILGPELIKNYDITYGPHNLYPRITDRKHLSATIHLKTFRNSLT</sequence>
<reference evidence="1 2" key="1">
    <citation type="journal article" date="2013" name="PLoS Genet.">
        <title>Genomic mechanisms accounting for the adaptation to parasitism in nematode-trapping fungi.</title>
        <authorList>
            <person name="Meerupati T."/>
            <person name="Andersson K.M."/>
            <person name="Friman E."/>
            <person name="Kumar D."/>
            <person name="Tunlid A."/>
            <person name="Ahren D."/>
        </authorList>
    </citation>
    <scope>NUCLEOTIDE SEQUENCE [LARGE SCALE GENOMIC DNA]</scope>
    <source>
        <strain evidence="1 2">CBS 200.50</strain>
    </source>
</reference>
<evidence type="ECO:0000313" key="2">
    <source>
        <dbReference type="Proteomes" id="UP000015100"/>
    </source>
</evidence>
<dbReference type="Proteomes" id="UP000015100">
    <property type="component" value="Unassembled WGS sequence"/>
</dbReference>
<reference evidence="2" key="2">
    <citation type="submission" date="2013-04" db="EMBL/GenBank/DDBJ databases">
        <title>Genomic mechanisms accounting for the adaptation to parasitism in nematode-trapping fungi.</title>
        <authorList>
            <person name="Ahren D.G."/>
        </authorList>
    </citation>
    <scope>NUCLEOTIDE SEQUENCE [LARGE SCALE GENOMIC DNA]</scope>
    <source>
        <strain evidence="2">CBS 200.50</strain>
    </source>
</reference>
<evidence type="ECO:0000313" key="1">
    <source>
        <dbReference type="EMBL" id="EPS41318.1"/>
    </source>
</evidence>
<dbReference type="HOGENOM" id="CLU_653857_0_0_1"/>
<name>S8BPA2_DACHA</name>
<protein>
    <submittedName>
        <fullName evidence="1">Uncharacterized protein</fullName>
    </submittedName>
</protein>
<proteinExistence type="predicted"/>
<dbReference type="EMBL" id="AQGS01000254">
    <property type="protein sequence ID" value="EPS41318.1"/>
    <property type="molecule type" value="Genomic_DNA"/>
</dbReference>
<gene>
    <name evidence="1" type="ORF">H072_4792</name>
</gene>